<sequence>FWSLDPLANQRLTIEDAECIGFPSVSFKMVYSGNSWNAEVYVACHQLALAKGFDPDSEDLARHLGYPLFEPSGALFEHSEQGNS</sequence>
<accession>A0AAD7N426</accession>
<evidence type="ECO:0000313" key="2">
    <source>
        <dbReference type="Proteomes" id="UP001215280"/>
    </source>
</evidence>
<dbReference type="Proteomes" id="UP001215280">
    <property type="component" value="Unassembled WGS sequence"/>
</dbReference>
<dbReference type="EMBL" id="JARJLG010000102">
    <property type="protein sequence ID" value="KAJ7745576.1"/>
    <property type="molecule type" value="Genomic_DNA"/>
</dbReference>
<comment type="caution">
    <text evidence="1">The sequence shown here is derived from an EMBL/GenBank/DDBJ whole genome shotgun (WGS) entry which is preliminary data.</text>
</comment>
<feature type="non-terminal residue" evidence="1">
    <location>
        <position position="84"/>
    </location>
</feature>
<evidence type="ECO:0000313" key="1">
    <source>
        <dbReference type="EMBL" id="KAJ7745576.1"/>
    </source>
</evidence>
<gene>
    <name evidence="1" type="ORF">DFH07DRAFT_700842</name>
</gene>
<keyword evidence="2" id="KW-1185">Reference proteome</keyword>
<organism evidence="1 2">
    <name type="scientific">Mycena maculata</name>
    <dbReference type="NCBI Taxonomy" id="230809"/>
    <lineage>
        <taxon>Eukaryota</taxon>
        <taxon>Fungi</taxon>
        <taxon>Dikarya</taxon>
        <taxon>Basidiomycota</taxon>
        <taxon>Agaricomycotina</taxon>
        <taxon>Agaricomycetes</taxon>
        <taxon>Agaricomycetidae</taxon>
        <taxon>Agaricales</taxon>
        <taxon>Marasmiineae</taxon>
        <taxon>Mycenaceae</taxon>
        <taxon>Mycena</taxon>
    </lineage>
</organism>
<dbReference type="AlphaFoldDB" id="A0AAD7N426"/>
<protein>
    <submittedName>
        <fullName evidence="1">Uncharacterized protein</fullName>
    </submittedName>
</protein>
<proteinExistence type="predicted"/>
<name>A0AAD7N426_9AGAR</name>
<feature type="non-terminal residue" evidence="1">
    <location>
        <position position="1"/>
    </location>
</feature>
<reference evidence="1" key="1">
    <citation type="submission" date="2023-03" db="EMBL/GenBank/DDBJ databases">
        <title>Massive genome expansion in bonnet fungi (Mycena s.s.) driven by repeated elements and novel gene families across ecological guilds.</title>
        <authorList>
            <consortium name="Lawrence Berkeley National Laboratory"/>
            <person name="Harder C.B."/>
            <person name="Miyauchi S."/>
            <person name="Viragh M."/>
            <person name="Kuo A."/>
            <person name="Thoen E."/>
            <person name="Andreopoulos B."/>
            <person name="Lu D."/>
            <person name="Skrede I."/>
            <person name="Drula E."/>
            <person name="Henrissat B."/>
            <person name="Morin E."/>
            <person name="Kohler A."/>
            <person name="Barry K."/>
            <person name="LaButti K."/>
            <person name="Morin E."/>
            <person name="Salamov A."/>
            <person name="Lipzen A."/>
            <person name="Mereny Z."/>
            <person name="Hegedus B."/>
            <person name="Baldrian P."/>
            <person name="Stursova M."/>
            <person name="Weitz H."/>
            <person name="Taylor A."/>
            <person name="Grigoriev I.V."/>
            <person name="Nagy L.G."/>
            <person name="Martin F."/>
            <person name="Kauserud H."/>
        </authorList>
    </citation>
    <scope>NUCLEOTIDE SEQUENCE</scope>
    <source>
        <strain evidence="1">CBHHK188m</strain>
    </source>
</reference>